<sequence length="243" mass="27597">MTLLQRASGACGYHSTSGKRNSVTAYFQRRRLETEEKSTTDVNDNICAHIQCLTIQYESLQRCYSLQCFLRDKKLSARAKKERLLCALKNLKLKNGKTVSVDGKCCEMPQRRASGHKHEFFRAYLHKFKDEESPECPNRPEIIEDGEQHGIQYIHSQRKSSNTSAGQKGSDLKINATRRKEAVKKTKEHQQKLAPVKYSLTVVLRVKQRQKTVVTMSALPGTLSKNRIVSLMINEPDGIGTTI</sequence>
<comment type="caution">
    <text evidence="1">The sequence shown here is derived from an EMBL/GenBank/DDBJ whole genome shotgun (WGS) entry which is preliminary data.</text>
</comment>
<evidence type="ECO:0000313" key="2">
    <source>
        <dbReference type="Proteomes" id="UP000299102"/>
    </source>
</evidence>
<gene>
    <name evidence="1" type="ORF">EVAR_22060_1</name>
</gene>
<dbReference type="EMBL" id="BGZK01000220">
    <property type="protein sequence ID" value="GBP29448.1"/>
    <property type="molecule type" value="Genomic_DNA"/>
</dbReference>
<protein>
    <submittedName>
        <fullName evidence="1">Uncharacterized protein</fullName>
    </submittedName>
</protein>
<dbReference type="Proteomes" id="UP000299102">
    <property type="component" value="Unassembled WGS sequence"/>
</dbReference>
<proteinExistence type="predicted"/>
<organism evidence="1 2">
    <name type="scientific">Eumeta variegata</name>
    <name type="common">Bagworm moth</name>
    <name type="synonym">Eumeta japonica</name>
    <dbReference type="NCBI Taxonomy" id="151549"/>
    <lineage>
        <taxon>Eukaryota</taxon>
        <taxon>Metazoa</taxon>
        <taxon>Ecdysozoa</taxon>
        <taxon>Arthropoda</taxon>
        <taxon>Hexapoda</taxon>
        <taxon>Insecta</taxon>
        <taxon>Pterygota</taxon>
        <taxon>Neoptera</taxon>
        <taxon>Endopterygota</taxon>
        <taxon>Lepidoptera</taxon>
        <taxon>Glossata</taxon>
        <taxon>Ditrysia</taxon>
        <taxon>Tineoidea</taxon>
        <taxon>Psychidae</taxon>
        <taxon>Oiketicinae</taxon>
        <taxon>Eumeta</taxon>
    </lineage>
</organism>
<keyword evidence="2" id="KW-1185">Reference proteome</keyword>
<name>A0A4C1USM4_EUMVA</name>
<dbReference type="AlphaFoldDB" id="A0A4C1USM4"/>
<reference evidence="1 2" key="1">
    <citation type="journal article" date="2019" name="Commun. Biol.">
        <title>The bagworm genome reveals a unique fibroin gene that provides high tensile strength.</title>
        <authorList>
            <person name="Kono N."/>
            <person name="Nakamura H."/>
            <person name="Ohtoshi R."/>
            <person name="Tomita M."/>
            <person name="Numata K."/>
            <person name="Arakawa K."/>
        </authorList>
    </citation>
    <scope>NUCLEOTIDE SEQUENCE [LARGE SCALE GENOMIC DNA]</scope>
</reference>
<evidence type="ECO:0000313" key="1">
    <source>
        <dbReference type="EMBL" id="GBP29448.1"/>
    </source>
</evidence>
<accession>A0A4C1USM4</accession>